<dbReference type="EMBL" id="CP042433">
    <property type="protein sequence ID" value="QEC54490.1"/>
    <property type="molecule type" value="Genomic_DNA"/>
</dbReference>
<dbReference type="Pfam" id="PF13676">
    <property type="entry name" value="TIR_2"/>
    <property type="match status" value="1"/>
</dbReference>
<accession>A0A5B8UEG8</accession>
<dbReference type="SUPFAM" id="SSF52200">
    <property type="entry name" value="Toll/Interleukin receptor TIR domain"/>
    <property type="match status" value="1"/>
</dbReference>
<keyword evidence="2" id="KW-0963">Cytoplasm</keyword>
<dbReference type="PANTHER" id="PTHR45954:SF1">
    <property type="entry name" value="LD33695P"/>
    <property type="match status" value="1"/>
</dbReference>
<dbReference type="Pfam" id="PF13424">
    <property type="entry name" value="TPR_12"/>
    <property type="match status" value="2"/>
</dbReference>
<protein>
    <submittedName>
        <fullName evidence="7">Tetratricopeptide repeat protein</fullName>
    </submittedName>
</protein>
<comment type="subcellular location">
    <subcellularLocation>
        <location evidence="1">Cytoplasm</location>
    </subcellularLocation>
</comment>
<dbReference type="InterPro" id="IPR007111">
    <property type="entry name" value="NACHT_NTPase"/>
</dbReference>
<evidence type="ECO:0000256" key="3">
    <source>
        <dbReference type="ARBA" id="ARBA00022737"/>
    </source>
</evidence>
<evidence type="ECO:0000256" key="1">
    <source>
        <dbReference type="ARBA" id="ARBA00004496"/>
    </source>
</evidence>
<dbReference type="PROSITE" id="PS50104">
    <property type="entry name" value="TIR"/>
    <property type="match status" value="1"/>
</dbReference>
<name>A0A5B8UEG8_9BACT</name>
<evidence type="ECO:0000259" key="5">
    <source>
        <dbReference type="PROSITE" id="PS50104"/>
    </source>
</evidence>
<sequence length="1023" mass="115028">MPDHFFICYSRQDGEKFALDLANKLAGFPPAVKVWLDQLDERPDGDWDEQLDDAIKTCKGLLYVMTTDSVQPKSVCKNEWVRALQYKKTIIPLLFTKGVLLPFSLSSREYIDFYSDAEKALFRLRDFLTEMDTPKGRIRSLNHRIADAERDLSRAKEPMEQTRIKEEIADLKKEIAQLQELIDNPGKVQERVEQSIQQGLEQVRLPEKPMSAPVPGKFINRPPLTPPTWFQDRIDETASIAAFLKDEALRIMTIVGRGGVGKTAMVCRLLRSVQSGQLPDDGGPLTVDGIVYLSDSSAFDRVTYPDIFSGLCKLLSDETRTQLEAVYKDPKTTTQTAIESLLAAFPQGRTVLLLDNFEDELDVETGEIKNTELKEALKAILEAPPHGLKILITTRVAPTDFAFVHPELQRRRDLDTGLESPYAEDVLRKMDNDGKIGLRDAQAALLKQAQERTGGYPRALEHLFGILSADRSTSLKEILENTKEILPEKVTAVLVGEAFSRLDATAQMVMQALAVFRYPVPPVAVDYLLKPYVPGINSAGVLSRLVNMQFVRRDAGRFYLHQIDRDYALSRIPKGKAEDRSAASPVFSCFALQDDAAEWFKLARKPREDWKTLEDMAPQLSEFELRCEGEDYDTAANLLLEIDFDYLMRWGHFRLATELHERLQGKINDKELAQYSAGNLGNAYYRMGKFETAIAFYEQSIRLADERADPPSKRYSLNGLGVCYDEMGQAQKALDIYEEALQIYRDAGDQKGEAIVLVNSGIIFANVGRIHDAIKKFEEAVDIDREIKYRDGEAYDLVNLGQRYADLGEYKQALKHYDDAMQCAKEADNPFMQAIIQTSIGAVKMEQGFAEEAVPTFKETIKIFDEISVLQGQNEARMNLAIAYLLAEKFTEAIAMCNAALQNEYRLNTPKVNIVFGIATLRSGNGEAAAKAFATASQKAEEFIEQSPQLYEFHYAKSLALCGLVLCGKEKDILLAKKSFEAAKNLCAEKGVVRRWQLLYDALAKADGKGLLTETRNLLSIKN</sequence>
<proteinExistence type="predicted"/>
<evidence type="ECO:0000313" key="8">
    <source>
        <dbReference type="Proteomes" id="UP000321204"/>
    </source>
</evidence>
<evidence type="ECO:0000313" key="7">
    <source>
        <dbReference type="EMBL" id="QEC54490.1"/>
    </source>
</evidence>
<dbReference type="AlphaFoldDB" id="A0A5B8UEG8"/>
<keyword evidence="8" id="KW-1185">Reference proteome</keyword>
<keyword evidence="3" id="KW-0677">Repeat</keyword>
<evidence type="ECO:0000259" key="6">
    <source>
        <dbReference type="PROSITE" id="PS50837"/>
    </source>
</evidence>
<dbReference type="GO" id="GO:0007165">
    <property type="term" value="P:signal transduction"/>
    <property type="evidence" value="ECO:0007669"/>
    <property type="project" value="InterPro"/>
</dbReference>
<dbReference type="PROSITE" id="PS50005">
    <property type="entry name" value="TPR"/>
    <property type="match status" value="4"/>
</dbReference>
<organism evidence="7 8">
    <name type="scientific">Flavisolibacter ginsenosidimutans</name>
    <dbReference type="NCBI Taxonomy" id="661481"/>
    <lineage>
        <taxon>Bacteria</taxon>
        <taxon>Pseudomonadati</taxon>
        <taxon>Bacteroidota</taxon>
        <taxon>Chitinophagia</taxon>
        <taxon>Chitinophagales</taxon>
        <taxon>Chitinophagaceae</taxon>
        <taxon>Flavisolibacter</taxon>
    </lineage>
</organism>
<dbReference type="PANTHER" id="PTHR45954">
    <property type="entry name" value="LD33695P"/>
    <property type="match status" value="1"/>
</dbReference>
<feature type="domain" description="TIR" evidence="5">
    <location>
        <begin position="1"/>
        <end position="175"/>
    </location>
</feature>
<dbReference type="SUPFAM" id="SSF48452">
    <property type="entry name" value="TPR-like"/>
    <property type="match status" value="2"/>
</dbReference>
<dbReference type="SUPFAM" id="SSF52540">
    <property type="entry name" value="P-loop containing nucleoside triphosphate hydrolases"/>
    <property type="match status" value="1"/>
</dbReference>
<feature type="repeat" description="TPR" evidence="4">
    <location>
        <begin position="674"/>
        <end position="707"/>
    </location>
</feature>
<dbReference type="RefSeq" id="WP_146781466.1">
    <property type="nucleotide sequence ID" value="NZ_BAABIO010000006.1"/>
</dbReference>
<dbReference type="SMART" id="SM00028">
    <property type="entry name" value="TPR"/>
    <property type="match status" value="6"/>
</dbReference>
<dbReference type="OrthoDB" id="920116at2"/>
<dbReference type="PROSITE" id="PS50837">
    <property type="entry name" value="NACHT"/>
    <property type="match status" value="1"/>
</dbReference>
<dbReference type="Pfam" id="PF13432">
    <property type="entry name" value="TPR_16"/>
    <property type="match status" value="1"/>
</dbReference>
<dbReference type="InterPro" id="IPR019734">
    <property type="entry name" value="TPR_rpt"/>
</dbReference>
<dbReference type="Gene3D" id="3.40.50.10140">
    <property type="entry name" value="Toll/interleukin-1 receptor homology (TIR) domain"/>
    <property type="match status" value="1"/>
</dbReference>
<feature type="repeat" description="TPR" evidence="4">
    <location>
        <begin position="714"/>
        <end position="747"/>
    </location>
</feature>
<dbReference type="InterPro" id="IPR027417">
    <property type="entry name" value="P-loop_NTPase"/>
</dbReference>
<dbReference type="Gene3D" id="3.40.50.300">
    <property type="entry name" value="P-loop containing nucleotide triphosphate hydrolases"/>
    <property type="match status" value="1"/>
</dbReference>
<dbReference type="GO" id="GO:0005938">
    <property type="term" value="C:cell cortex"/>
    <property type="evidence" value="ECO:0007669"/>
    <property type="project" value="TreeGrafter"/>
</dbReference>
<dbReference type="InterPro" id="IPR000157">
    <property type="entry name" value="TIR_dom"/>
</dbReference>
<dbReference type="InterPro" id="IPR011990">
    <property type="entry name" value="TPR-like_helical_dom_sf"/>
</dbReference>
<keyword evidence="4" id="KW-0802">TPR repeat</keyword>
<evidence type="ECO:0000256" key="4">
    <source>
        <dbReference type="PROSITE-ProRule" id="PRU00339"/>
    </source>
</evidence>
<dbReference type="GO" id="GO:0005092">
    <property type="term" value="F:GDP-dissociation inhibitor activity"/>
    <property type="evidence" value="ECO:0007669"/>
    <property type="project" value="TreeGrafter"/>
</dbReference>
<gene>
    <name evidence="7" type="ORF">FSB75_00775</name>
</gene>
<feature type="domain" description="NACHT" evidence="6">
    <location>
        <begin position="250"/>
        <end position="395"/>
    </location>
</feature>
<reference evidence="7 8" key="1">
    <citation type="journal article" date="2015" name="Int. J. Syst. Evol. Microbiol.">
        <title>Flavisolibacter ginsenosidimutans sp. nov., with ginsenoside-converting activity isolated from soil used for cultivating ginseng.</title>
        <authorList>
            <person name="Zhao Y."/>
            <person name="Liu Q."/>
            <person name="Kang M.S."/>
            <person name="Jin F."/>
            <person name="Yu H."/>
            <person name="Im W.T."/>
        </authorList>
    </citation>
    <scope>NUCLEOTIDE SEQUENCE [LARGE SCALE GENOMIC DNA]</scope>
    <source>
        <strain evidence="7 8">Gsoil 636</strain>
    </source>
</reference>
<feature type="repeat" description="TPR" evidence="4">
    <location>
        <begin position="794"/>
        <end position="827"/>
    </location>
</feature>
<dbReference type="InterPro" id="IPR052386">
    <property type="entry name" value="GPSM"/>
</dbReference>
<dbReference type="GO" id="GO:0001965">
    <property type="term" value="F:G-protein alpha-subunit binding"/>
    <property type="evidence" value="ECO:0007669"/>
    <property type="project" value="TreeGrafter"/>
</dbReference>
<dbReference type="KEGG" id="fgg:FSB75_00775"/>
<dbReference type="InterPro" id="IPR035897">
    <property type="entry name" value="Toll_tir_struct_dom_sf"/>
</dbReference>
<feature type="repeat" description="TPR" evidence="4">
    <location>
        <begin position="754"/>
        <end position="787"/>
    </location>
</feature>
<dbReference type="Proteomes" id="UP000321204">
    <property type="component" value="Chromosome"/>
</dbReference>
<evidence type="ECO:0000256" key="2">
    <source>
        <dbReference type="ARBA" id="ARBA00022490"/>
    </source>
</evidence>
<dbReference type="Gene3D" id="1.25.40.10">
    <property type="entry name" value="Tetratricopeptide repeat domain"/>
    <property type="match status" value="2"/>
</dbReference>